<accession>X1NFM9</accession>
<protein>
    <recommendedName>
        <fullName evidence="1">DUF4143 domain-containing protein</fullName>
    </recommendedName>
</protein>
<feature type="domain" description="DUF4143" evidence="1">
    <location>
        <begin position="19"/>
        <end position="129"/>
    </location>
</feature>
<feature type="non-terminal residue" evidence="2">
    <location>
        <position position="1"/>
    </location>
</feature>
<dbReference type="PANTHER" id="PTHR33295:SF8">
    <property type="entry name" value="AAA+ ATPASE DOMAIN-CONTAINING PROTEIN"/>
    <property type="match status" value="1"/>
</dbReference>
<dbReference type="InterPro" id="IPR025420">
    <property type="entry name" value="DUF4143"/>
</dbReference>
<dbReference type="PANTHER" id="PTHR33295">
    <property type="entry name" value="ATPASE"/>
    <property type="match status" value="1"/>
</dbReference>
<evidence type="ECO:0000313" key="2">
    <source>
        <dbReference type="EMBL" id="GAI42857.1"/>
    </source>
</evidence>
<dbReference type="AlphaFoldDB" id="X1NFM9"/>
<sequence length="212" mass="24603">SSYFSVYKAYNSLRSAGQRVGKGTLFGYLANAESVYFCYTVPIFSYKIKDQMAYPRKVYFVDNSFINFVGSRFSENFGRLSENAVYVELRRRQSMNPDLEICYWKSRDGREVDFVVKEGLRVKQLIQVCWDPTDEETKKREHRGLVKAMEEFRLKEGLVLTGDFEGGRLRVSARLLGRGEVSQQPPHERALAFNPSPQPVDVVKRAHQRYPF</sequence>
<dbReference type="EMBL" id="BARV01026607">
    <property type="protein sequence ID" value="GAI42857.1"/>
    <property type="molecule type" value="Genomic_DNA"/>
</dbReference>
<name>X1NFM9_9ZZZZ</name>
<reference evidence="2" key="1">
    <citation type="journal article" date="2014" name="Front. Microbiol.">
        <title>High frequency of phylogenetically diverse reductive dehalogenase-homologous genes in deep subseafloor sedimentary metagenomes.</title>
        <authorList>
            <person name="Kawai M."/>
            <person name="Futagami T."/>
            <person name="Toyoda A."/>
            <person name="Takaki Y."/>
            <person name="Nishi S."/>
            <person name="Hori S."/>
            <person name="Arai W."/>
            <person name="Tsubouchi T."/>
            <person name="Morono Y."/>
            <person name="Uchiyama I."/>
            <person name="Ito T."/>
            <person name="Fujiyama A."/>
            <person name="Inagaki F."/>
            <person name="Takami H."/>
        </authorList>
    </citation>
    <scope>NUCLEOTIDE SEQUENCE</scope>
    <source>
        <strain evidence="2">Expedition CK06-06</strain>
    </source>
</reference>
<gene>
    <name evidence="2" type="ORF">S06H3_42962</name>
</gene>
<evidence type="ECO:0000259" key="1">
    <source>
        <dbReference type="Pfam" id="PF13635"/>
    </source>
</evidence>
<dbReference type="Pfam" id="PF13635">
    <property type="entry name" value="DUF4143"/>
    <property type="match status" value="1"/>
</dbReference>
<organism evidence="2">
    <name type="scientific">marine sediment metagenome</name>
    <dbReference type="NCBI Taxonomy" id="412755"/>
    <lineage>
        <taxon>unclassified sequences</taxon>
        <taxon>metagenomes</taxon>
        <taxon>ecological metagenomes</taxon>
    </lineage>
</organism>
<proteinExistence type="predicted"/>
<comment type="caution">
    <text evidence="2">The sequence shown here is derived from an EMBL/GenBank/DDBJ whole genome shotgun (WGS) entry which is preliminary data.</text>
</comment>